<keyword evidence="3 5" id="KW-0560">Oxidoreductase</keyword>
<evidence type="ECO:0000256" key="1">
    <source>
        <dbReference type="ARBA" id="ARBA00004829"/>
    </source>
</evidence>
<reference evidence="7" key="1">
    <citation type="submission" date="2021-03" db="EMBL/GenBank/DDBJ databases">
        <title>Bacillus suaedae sp. nov., isolated from Suaeda aralocaspica.</title>
        <authorList>
            <person name="Lei R.F.R."/>
        </authorList>
    </citation>
    <scope>NUCLEOTIDE SEQUENCE</scope>
    <source>
        <strain evidence="7">YZJH907-2</strain>
    </source>
</reference>
<evidence type="ECO:0000259" key="6">
    <source>
        <dbReference type="Pfam" id="PF01593"/>
    </source>
</evidence>
<gene>
    <name evidence="7" type="primary">crtI</name>
    <name evidence="7" type="ORF">J7W16_08145</name>
</gene>
<proteinExistence type="inferred from homology"/>
<comment type="caution">
    <text evidence="7">The sequence shown here is derived from an EMBL/GenBank/DDBJ whole genome shotgun (WGS) entry which is preliminary data.</text>
</comment>
<evidence type="ECO:0000256" key="3">
    <source>
        <dbReference type="ARBA" id="ARBA00023002"/>
    </source>
</evidence>
<evidence type="ECO:0000256" key="5">
    <source>
        <dbReference type="RuleBase" id="RU362075"/>
    </source>
</evidence>
<dbReference type="PRINTS" id="PR00419">
    <property type="entry name" value="ADXRDTASE"/>
</dbReference>
<evidence type="ECO:0000256" key="2">
    <source>
        <dbReference type="ARBA" id="ARBA00022746"/>
    </source>
</evidence>
<dbReference type="GO" id="GO:0016491">
    <property type="term" value="F:oxidoreductase activity"/>
    <property type="evidence" value="ECO:0007669"/>
    <property type="project" value="UniProtKB-KW"/>
</dbReference>
<dbReference type="AlphaFoldDB" id="A0A940WYS8"/>
<protein>
    <submittedName>
        <fullName evidence="7">Phytoene desaturase</fullName>
    </submittedName>
</protein>
<comment type="similarity">
    <text evidence="4">Belongs to the carotenoid/retinoid oxidoreductase family. CrtN subfamily.</text>
</comment>
<dbReference type="Gene3D" id="3.50.50.60">
    <property type="entry name" value="FAD/NAD(P)-binding domain"/>
    <property type="match status" value="2"/>
</dbReference>
<sequence length="494" mass="56061">MKNIAIIGAGLGGLASAILLAYEGFNVEVYEKNQHVGGKMMRVNLGEAKFDFGPNTITMPHVFQNIIERTGANPDDYFQFIQLDSHTRNHFPNGESLDLSTDTQSMKKQLLQMDPYAAKNYDAYLEEVSRLFKLSNKYFLPKTFTSWKDYLSPSLAAALFRVRPLESLDHFHRRYFKNNSLIQMMNRYATYIGSSPYLAPATFAMISYLELVEGVYYVKGGNPAIAEGFFKRAKELGVTFHLGSEINSIDVQNKHAKTIISKDGKTKEVDLVIMNGDLLRSYPTLIKKEHRKHLSDKRLDSYEPSISAFVILASLKKRLPGLIHHQVFFSESYQNEFNDLFNKKVYSNDPTIYICNSSYTDQSISPQGDNLFILINAPSGTNTTEKELNNYKNRIYQLLADKGYDIRPYLIEDRIISPQNISDQFYAYKGALYGPSSNNLRDSFLRPPNQSRDVNNLYFVGGSTHPGGGSPMVTLSGMNVADLIVQRIKKRPRQ</sequence>
<dbReference type="GO" id="GO:0016117">
    <property type="term" value="P:carotenoid biosynthetic process"/>
    <property type="evidence" value="ECO:0007669"/>
    <property type="project" value="UniProtKB-KW"/>
</dbReference>
<dbReference type="Proteomes" id="UP000678228">
    <property type="component" value="Unassembled WGS sequence"/>
</dbReference>
<comment type="pathway">
    <text evidence="1 5">Carotenoid biosynthesis.</text>
</comment>
<evidence type="ECO:0000313" key="7">
    <source>
        <dbReference type="EMBL" id="MBP3951105.1"/>
    </source>
</evidence>
<accession>A0A940WYS8</accession>
<name>A0A940WYS8_9BACI</name>
<dbReference type="SUPFAM" id="SSF51905">
    <property type="entry name" value="FAD/NAD(P)-binding domain"/>
    <property type="match status" value="1"/>
</dbReference>
<feature type="domain" description="Amine oxidase" evidence="6">
    <location>
        <begin position="11"/>
        <end position="484"/>
    </location>
</feature>
<evidence type="ECO:0000313" key="8">
    <source>
        <dbReference type="Proteomes" id="UP000678228"/>
    </source>
</evidence>
<dbReference type="InterPro" id="IPR036188">
    <property type="entry name" value="FAD/NAD-bd_sf"/>
</dbReference>
<dbReference type="InterPro" id="IPR002937">
    <property type="entry name" value="Amino_oxidase"/>
</dbReference>
<keyword evidence="2 5" id="KW-0125">Carotenoid biosynthesis</keyword>
<keyword evidence="8" id="KW-1185">Reference proteome</keyword>
<evidence type="ECO:0000256" key="4">
    <source>
        <dbReference type="ARBA" id="ARBA00038322"/>
    </source>
</evidence>
<dbReference type="PANTHER" id="PTHR43734:SF1">
    <property type="entry name" value="PHYTOENE DESATURASE"/>
    <property type="match status" value="1"/>
</dbReference>
<dbReference type="EMBL" id="JAGKSQ010000003">
    <property type="protein sequence ID" value="MBP3951105.1"/>
    <property type="molecule type" value="Genomic_DNA"/>
</dbReference>
<dbReference type="InterPro" id="IPR014105">
    <property type="entry name" value="Carotenoid/retinoid_OxRdtase"/>
</dbReference>
<dbReference type="RefSeq" id="WP_210596807.1">
    <property type="nucleotide sequence ID" value="NZ_JAGKSQ010000003.1"/>
</dbReference>
<organism evidence="7 8">
    <name type="scientific">Halalkalibacter suaedae</name>
    <dbReference type="NCBI Taxonomy" id="2822140"/>
    <lineage>
        <taxon>Bacteria</taxon>
        <taxon>Bacillati</taxon>
        <taxon>Bacillota</taxon>
        <taxon>Bacilli</taxon>
        <taxon>Bacillales</taxon>
        <taxon>Bacillaceae</taxon>
        <taxon>Halalkalibacter</taxon>
    </lineage>
</organism>
<dbReference type="Pfam" id="PF01593">
    <property type="entry name" value="Amino_oxidase"/>
    <property type="match status" value="1"/>
</dbReference>
<dbReference type="NCBIfam" id="TIGR02734">
    <property type="entry name" value="crtI_fam"/>
    <property type="match status" value="1"/>
</dbReference>
<dbReference type="PANTHER" id="PTHR43734">
    <property type="entry name" value="PHYTOENE DESATURASE"/>
    <property type="match status" value="1"/>
</dbReference>